<evidence type="ECO:0000256" key="1">
    <source>
        <dbReference type="SAM" id="MobiDB-lite"/>
    </source>
</evidence>
<feature type="compositionally biased region" description="Polar residues" evidence="1">
    <location>
        <begin position="59"/>
        <end position="68"/>
    </location>
</feature>
<evidence type="ECO:0000313" key="3">
    <source>
        <dbReference type="Proteomes" id="UP001066276"/>
    </source>
</evidence>
<gene>
    <name evidence="2" type="ORF">NDU88_006190</name>
</gene>
<dbReference type="Proteomes" id="UP001066276">
    <property type="component" value="Chromosome 2_1"/>
</dbReference>
<name>A0AAV7VP56_PLEWA</name>
<reference evidence="2" key="1">
    <citation type="journal article" date="2022" name="bioRxiv">
        <title>Sequencing and chromosome-scale assembly of the giantPleurodeles waltlgenome.</title>
        <authorList>
            <person name="Brown T."/>
            <person name="Elewa A."/>
            <person name="Iarovenko S."/>
            <person name="Subramanian E."/>
            <person name="Araus A.J."/>
            <person name="Petzold A."/>
            <person name="Susuki M."/>
            <person name="Suzuki K.-i.T."/>
            <person name="Hayashi T."/>
            <person name="Toyoda A."/>
            <person name="Oliveira C."/>
            <person name="Osipova E."/>
            <person name="Leigh N.D."/>
            <person name="Simon A."/>
            <person name="Yun M.H."/>
        </authorList>
    </citation>
    <scope>NUCLEOTIDE SEQUENCE</scope>
    <source>
        <strain evidence="2">20211129_DDA</strain>
        <tissue evidence="2">Liver</tissue>
    </source>
</reference>
<comment type="caution">
    <text evidence="2">The sequence shown here is derived from an EMBL/GenBank/DDBJ whole genome shotgun (WGS) entry which is preliminary data.</text>
</comment>
<dbReference type="AlphaFoldDB" id="A0AAV7VP56"/>
<feature type="region of interest" description="Disordered" evidence="1">
    <location>
        <begin position="1"/>
        <end position="68"/>
    </location>
</feature>
<keyword evidence="3" id="KW-1185">Reference proteome</keyword>
<dbReference type="EMBL" id="JANPWB010000003">
    <property type="protein sequence ID" value="KAJ1202390.1"/>
    <property type="molecule type" value="Genomic_DNA"/>
</dbReference>
<feature type="compositionally biased region" description="Basic and acidic residues" evidence="1">
    <location>
        <begin position="1"/>
        <end position="17"/>
    </location>
</feature>
<accession>A0AAV7VP56</accession>
<proteinExistence type="predicted"/>
<organism evidence="2 3">
    <name type="scientific">Pleurodeles waltl</name>
    <name type="common">Iberian ribbed newt</name>
    <dbReference type="NCBI Taxonomy" id="8319"/>
    <lineage>
        <taxon>Eukaryota</taxon>
        <taxon>Metazoa</taxon>
        <taxon>Chordata</taxon>
        <taxon>Craniata</taxon>
        <taxon>Vertebrata</taxon>
        <taxon>Euteleostomi</taxon>
        <taxon>Amphibia</taxon>
        <taxon>Batrachia</taxon>
        <taxon>Caudata</taxon>
        <taxon>Salamandroidea</taxon>
        <taxon>Salamandridae</taxon>
        <taxon>Pleurodelinae</taxon>
        <taxon>Pleurodeles</taxon>
    </lineage>
</organism>
<protein>
    <submittedName>
        <fullName evidence="2">Uncharacterized protein</fullName>
    </submittedName>
</protein>
<evidence type="ECO:0000313" key="2">
    <source>
        <dbReference type="EMBL" id="KAJ1202390.1"/>
    </source>
</evidence>
<sequence>MAEKGNPRCLGRGERRGTSGRSRLRGKHRRNGDGVRNAVIGAGGEGGFPRTPEPESRTSVESPDTTADQEAFCVISSHASGEAWASQVRHS</sequence>